<dbReference type="RefSeq" id="WP_237873200.1">
    <property type="nucleotide sequence ID" value="NZ_JAKLTR010000008.1"/>
</dbReference>
<evidence type="ECO:0000259" key="2">
    <source>
        <dbReference type="Pfam" id="PF19081"/>
    </source>
</evidence>
<evidence type="ECO:0000313" key="3">
    <source>
        <dbReference type="EMBL" id="MCG2615468.1"/>
    </source>
</evidence>
<comment type="caution">
    <text evidence="3">The sequence shown here is derived from an EMBL/GenBank/DDBJ whole genome shotgun (WGS) entry which is preliminary data.</text>
</comment>
<name>A0ABS9KT21_9BACT</name>
<feature type="chain" id="PRO_5047489216" evidence="1">
    <location>
        <begin position="21"/>
        <end position="897"/>
    </location>
</feature>
<sequence>MKFQLTLLILFLTGANISFAQPTITDFTPKSAAPGMVIRITGTGLGTASSVRIGGVNASFTISSGEILATTPVTVSGDVSVTNPGGTVNRSGFIYVPTSSIITDFGGYWRTTAASPIGTQPDNSHNLLAFTHNGVTYSTGVNNSVLTNNGISFTSSVFKALPVASISGTATGSGSTYLALASRVDGSAATAYVAGATKFTIKESLIDGANGLDLGTGVTNLPSTAVMTFQIYNIDPTRATDAEPDLILTQIASPSSSNDEFTFLDQAGNPVGTSFTQDMTLLPRLGTYVLDLFSLATGIPYNAGRPYGVPANSTNTTRDIRVVSLNLSSFGINASNAGSVRALRITPSGNSDYAFIAYNAASVNLPPNAALSPETSVSSICPGGTASLEIIGTPAAGGTLSYSWEESTNGGTTWTAVTDGGNYSGATTSRLRIANATVANRYRASVFETGNGNAGISGVFIITAAAGTRVTSLSIAGGTTVCSNNNVQLTSTITGGSGLVYQWQSDASGSFQDVPGANTGILVPPVNQTGTVNYRLNVSPGSGCPGDLSGSQAITVTGISSTTAAERCQTGSVTLNATATSGTVSWYSAESGGSALATSNSYTIPSLASTTTYYAAAPGCTQRAPVIATVYPASAAGSVTTIPGSAPNTTVLTLASHTGQVLRWQSSTDNFTSSIQNIGSTQAQLVVTNPVQATRYRAVVQSGTCASVNSSASTAVVLPIRANSLKLTSTSNGAVLLNWETYDQEGATAYEVERATDGNNFSKLASVSPNPTLKYQWQDDNPGSGALLYRVKEVRLNGETSYSNTAFIRISNHGLLIYPNPVTDGKLKLQVNDSPTGRYTIQLHNSTGQAVYNGTFNYPGGVFQHSVTLPGKLVTGVYRMIITDPEGKRTNASVVIQ</sequence>
<dbReference type="Proteomes" id="UP001165367">
    <property type="component" value="Unassembled WGS sequence"/>
</dbReference>
<evidence type="ECO:0000256" key="1">
    <source>
        <dbReference type="SAM" id="SignalP"/>
    </source>
</evidence>
<dbReference type="Gene3D" id="2.60.40.10">
    <property type="entry name" value="Immunoglobulins"/>
    <property type="match status" value="2"/>
</dbReference>
<dbReference type="NCBIfam" id="TIGR04183">
    <property type="entry name" value="Por_Secre_tail"/>
    <property type="match status" value="1"/>
</dbReference>
<dbReference type="InterPro" id="IPR026444">
    <property type="entry name" value="Secre_tail"/>
</dbReference>
<keyword evidence="1" id="KW-0732">Signal</keyword>
<reference evidence="3" key="1">
    <citation type="submission" date="2022-01" db="EMBL/GenBank/DDBJ databases">
        <authorList>
            <person name="Jo J.-H."/>
            <person name="Im W.-T."/>
        </authorList>
    </citation>
    <scope>NUCLEOTIDE SEQUENCE</scope>
    <source>
        <strain evidence="3">NA20</strain>
    </source>
</reference>
<dbReference type="EMBL" id="JAKLTR010000008">
    <property type="protein sequence ID" value="MCG2615468.1"/>
    <property type="molecule type" value="Genomic_DNA"/>
</dbReference>
<organism evidence="3 4">
    <name type="scientific">Terrimonas ginsenosidimutans</name>
    <dbReference type="NCBI Taxonomy" id="2908004"/>
    <lineage>
        <taxon>Bacteria</taxon>
        <taxon>Pseudomonadati</taxon>
        <taxon>Bacteroidota</taxon>
        <taxon>Chitinophagia</taxon>
        <taxon>Chitinophagales</taxon>
        <taxon>Chitinophagaceae</taxon>
        <taxon>Terrimonas</taxon>
    </lineage>
</organism>
<dbReference type="InterPro" id="IPR014756">
    <property type="entry name" value="Ig_E-set"/>
</dbReference>
<accession>A0ABS9KT21</accession>
<dbReference type="Pfam" id="PF19081">
    <property type="entry name" value="Ig_7"/>
    <property type="match status" value="1"/>
</dbReference>
<protein>
    <submittedName>
        <fullName evidence="3">T9SS type A sorting domain-containing protein</fullName>
    </submittedName>
</protein>
<gene>
    <name evidence="3" type="ORF">LZZ85_14305</name>
</gene>
<dbReference type="InterPro" id="IPR013783">
    <property type="entry name" value="Ig-like_fold"/>
</dbReference>
<feature type="domain" description="Ig-like" evidence="2">
    <location>
        <begin position="563"/>
        <end position="632"/>
    </location>
</feature>
<evidence type="ECO:0000313" key="4">
    <source>
        <dbReference type="Proteomes" id="UP001165367"/>
    </source>
</evidence>
<feature type="signal peptide" evidence="1">
    <location>
        <begin position="1"/>
        <end position="20"/>
    </location>
</feature>
<dbReference type="SUPFAM" id="SSF81296">
    <property type="entry name" value="E set domains"/>
    <property type="match status" value="1"/>
</dbReference>
<keyword evidence="4" id="KW-1185">Reference proteome</keyword>
<proteinExistence type="predicted"/>
<dbReference type="InterPro" id="IPR044023">
    <property type="entry name" value="Ig_7"/>
</dbReference>
<dbReference type="CDD" id="cd00102">
    <property type="entry name" value="IPT"/>
    <property type="match status" value="1"/>
</dbReference>